<dbReference type="Pfam" id="PF01607">
    <property type="entry name" value="CBM_14"/>
    <property type="match status" value="1"/>
</dbReference>
<dbReference type="Gene3D" id="2.170.140.10">
    <property type="entry name" value="Chitin binding domain"/>
    <property type="match status" value="1"/>
</dbReference>
<feature type="compositionally biased region" description="Basic residues" evidence="1">
    <location>
        <begin position="266"/>
        <end position="279"/>
    </location>
</feature>
<dbReference type="InterPro" id="IPR036508">
    <property type="entry name" value="Chitin-bd_dom_sf"/>
</dbReference>
<dbReference type="Proteomes" id="UP000326759">
    <property type="component" value="Unassembled WGS sequence"/>
</dbReference>
<sequence>MIDALQSPNRNGSKILNLKKKKKCRRVKKNYIREETESDQKSVVIDKCAVLVLVCFLLGSEAENSTATDQTKVEVETEKPAPILTGNPQKDYIHDPNLPRELKGYNLSDYPFYKRVPNVEFNFSCEARKDGFYASIPHKCQVYHHCLFEVRYDFLCANYTAFDQSKFICHFANEVDCENSEMYFDRNDALYKEETTTTTTTAAPQVKIVYVERNPNRRPNHRKTTTVSPTDDYYYDYDYVYNDGESPVIATTAATTTSTSTTTVRPKIRRRPNRPLRTRPKPEGDQLSQSPDYPQYDIETPQRRPSRIRGGSRIKQQQQQQLNQQSDQQQPQKKRKRRRRKKTTTTTTTTTPAPEYYDDEYYYYDDYYDAEASSTTSSTTTTQKPILRRRPDQTSRLTVQDRRKALLQSRKSQVQRFARPTSPKSQTNESKPQSNYEYDDTVYTDYTS</sequence>
<dbReference type="PANTHER" id="PTHR22933">
    <property type="entry name" value="FI18007P1-RELATED"/>
    <property type="match status" value="1"/>
</dbReference>
<proteinExistence type="predicted"/>
<evidence type="ECO:0000313" key="3">
    <source>
        <dbReference type="EMBL" id="KAB7501830.1"/>
    </source>
</evidence>
<evidence type="ECO:0000313" key="4">
    <source>
        <dbReference type="Proteomes" id="UP000326759"/>
    </source>
</evidence>
<evidence type="ECO:0000256" key="1">
    <source>
        <dbReference type="SAM" id="MobiDB-lite"/>
    </source>
</evidence>
<accession>A0A5N5TA07</accession>
<feature type="compositionally biased region" description="Low complexity" evidence="1">
    <location>
        <begin position="313"/>
        <end position="331"/>
    </location>
</feature>
<dbReference type="PROSITE" id="PS50940">
    <property type="entry name" value="CHIT_BIND_II"/>
    <property type="match status" value="1"/>
</dbReference>
<evidence type="ECO:0000259" key="2">
    <source>
        <dbReference type="PROSITE" id="PS50940"/>
    </source>
</evidence>
<dbReference type="EMBL" id="SEYY01009375">
    <property type="protein sequence ID" value="KAB7501830.1"/>
    <property type="molecule type" value="Genomic_DNA"/>
</dbReference>
<feature type="region of interest" description="Disordered" evidence="1">
    <location>
        <begin position="372"/>
        <end position="448"/>
    </location>
</feature>
<dbReference type="PANTHER" id="PTHR22933:SF40">
    <property type="entry name" value="CUTICULAR PROTEIN ANALOGOUS TO PERITROPHINS 1-H"/>
    <property type="match status" value="1"/>
</dbReference>
<dbReference type="OrthoDB" id="3360904at2759"/>
<dbReference type="GO" id="GO:0008061">
    <property type="term" value="F:chitin binding"/>
    <property type="evidence" value="ECO:0007669"/>
    <property type="project" value="InterPro"/>
</dbReference>
<gene>
    <name evidence="3" type="ORF">Anas_08095</name>
</gene>
<protein>
    <recommendedName>
        <fullName evidence="2">Chitin-binding type-2 domain-containing protein</fullName>
    </recommendedName>
</protein>
<feature type="compositionally biased region" description="Basic residues" evidence="1">
    <location>
        <begin position="332"/>
        <end position="343"/>
    </location>
</feature>
<feature type="region of interest" description="Disordered" evidence="1">
    <location>
        <begin position="251"/>
        <end position="355"/>
    </location>
</feature>
<reference evidence="3 4" key="1">
    <citation type="journal article" date="2019" name="PLoS Biol.">
        <title>Sex chromosomes control vertical transmission of feminizing Wolbachia symbionts in an isopod.</title>
        <authorList>
            <person name="Becking T."/>
            <person name="Chebbi M.A."/>
            <person name="Giraud I."/>
            <person name="Moumen B."/>
            <person name="Laverre T."/>
            <person name="Caubet Y."/>
            <person name="Peccoud J."/>
            <person name="Gilbert C."/>
            <person name="Cordaux R."/>
        </authorList>
    </citation>
    <scope>NUCLEOTIDE SEQUENCE [LARGE SCALE GENOMIC DNA]</scope>
    <source>
        <strain evidence="3">ANa2</strain>
        <tissue evidence="3">Whole body excluding digestive tract and cuticle</tissue>
    </source>
</reference>
<dbReference type="InterPro" id="IPR052976">
    <property type="entry name" value="Scoloptoxin-like"/>
</dbReference>
<organism evidence="3 4">
    <name type="scientific">Armadillidium nasatum</name>
    <dbReference type="NCBI Taxonomy" id="96803"/>
    <lineage>
        <taxon>Eukaryota</taxon>
        <taxon>Metazoa</taxon>
        <taxon>Ecdysozoa</taxon>
        <taxon>Arthropoda</taxon>
        <taxon>Crustacea</taxon>
        <taxon>Multicrustacea</taxon>
        <taxon>Malacostraca</taxon>
        <taxon>Eumalacostraca</taxon>
        <taxon>Peracarida</taxon>
        <taxon>Isopoda</taxon>
        <taxon>Oniscidea</taxon>
        <taxon>Crinocheta</taxon>
        <taxon>Armadillidiidae</taxon>
        <taxon>Armadillidium</taxon>
    </lineage>
</organism>
<feature type="compositionally biased region" description="Low complexity" evidence="1">
    <location>
        <begin position="373"/>
        <end position="382"/>
    </location>
</feature>
<dbReference type="GO" id="GO:0005576">
    <property type="term" value="C:extracellular region"/>
    <property type="evidence" value="ECO:0007669"/>
    <property type="project" value="InterPro"/>
</dbReference>
<comment type="caution">
    <text evidence="3">The sequence shown here is derived from an EMBL/GenBank/DDBJ whole genome shotgun (WGS) entry which is preliminary data.</text>
</comment>
<keyword evidence="4" id="KW-1185">Reference proteome</keyword>
<feature type="compositionally biased region" description="Low complexity" evidence="1">
    <location>
        <begin position="251"/>
        <end position="265"/>
    </location>
</feature>
<dbReference type="InterPro" id="IPR002557">
    <property type="entry name" value="Chitin-bd_dom"/>
</dbReference>
<feature type="domain" description="Chitin-binding type-2" evidence="2">
    <location>
        <begin position="122"/>
        <end position="179"/>
    </location>
</feature>
<dbReference type="AlphaFoldDB" id="A0A5N5TA07"/>
<dbReference type="SMART" id="SM00494">
    <property type="entry name" value="ChtBD2"/>
    <property type="match status" value="1"/>
</dbReference>
<name>A0A5N5TA07_9CRUS</name>
<feature type="compositionally biased region" description="Basic and acidic residues" evidence="1">
    <location>
        <begin position="389"/>
        <end position="404"/>
    </location>
</feature>
<dbReference type="SUPFAM" id="SSF57625">
    <property type="entry name" value="Invertebrate chitin-binding proteins"/>
    <property type="match status" value="1"/>
</dbReference>
<feature type="compositionally biased region" description="Polar residues" evidence="1">
    <location>
        <begin position="422"/>
        <end position="436"/>
    </location>
</feature>
<feature type="region of interest" description="Disordered" evidence="1">
    <location>
        <begin position="67"/>
        <end position="90"/>
    </location>
</feature>